<evidence type="ECO:0000313" key="3">
    <source>
        <dbReference type="Proteomes" id="UP000199433"/>
    </source>
</evidence>
<evidence type="ECO:0000259" key="1">
    <source>
        <dbReference type="Pfam" id="PF08759"/>
    </source>
</evidence>
<dbReference type="AlphaFoldDB" id="A0A1G9BM43"/>
<accession>A0A1G9BM43</accession>
<gene>
    <name evidence="2" type="ORF">SAMN04488098_102818</name>
</gene>
<dbReference type="InterPro" id="IPR014869">
    <property type="entry name" value="GT-D"/>
</dbReference>
<reference evidence="3" key="1">
    <citation type="submission" date="2016-10" db="EMBL/GenBank/DDBJ databases">
        <authorList>
            <person name="Varghese N."/>
            <person name="Submissions S."/>
        </authorList>
    </citation>
    <scope>NUCLEOTIDE SEQUENCE [LARGE SCALE GENOMIC DNA]</scope>
    <source>
        <strain evidence="3">DSM 19181</strain>
    </source>
</reference>
<feature type="domain" description="Glycosyltransferase GT-D fold" evidence="1">
    <location>
        <begin position="72"/>
        <end position="296"/>
    </location>
</feature>
<sequence>MNNRHMLIKIKRKLMQSVAGRSIIRIYHYVIAVPLAKMYELKYHILKNKFKDINFYSIEETFGILENERKSLCRYGDGEISWIYKDSKGYFGQENSEELSNRLREILNVEDQRVLIGIPDFFGPMLQYSRKRVSSRNVHLSKYYKRWMELIEENRIYADALITRVHHGRIDGKSEYIFNLWKKVWDNKKVIIIEGEKTRFGVGNNLLDNSFEVIRIIAPAENAFSKYEDIWNISKKYINPNVLFLIALGPTATVLSYDIGVNGGQAIDIGHLDIEYEWYLSGARKKMPIYGKYVNEAGGIFQSELPREVLEKYESEIVEKVK</sequence>
<evidence type="ECO:0000313" key="2">
    <source>
        <dbReference type="EMBL" id="SDK40463.1"/>
    </source>
</evidence>
<name>A0A1G9BM43_9LACT</name>
<dbReference type="RefSeq" id="WP_091267286.1">
    <property type="nucleotide sequence ID" value="NZ_FNFK01000028.1"/>
</dbReference>
<keyword evidence="3" id="KW-1185">Reference proteome</keyword>
<proteinExistence type="predicted"/>
<dbReference type="GO" id="GO:0016740">
    <property type="term" value="F:transferase activity"/>
    <property type="evidence" value="ECO:0007669"/>
    <property type="project" value="UniProtKB-KW"/>
</dbReference>
<dbReference type="Proteomes" id="UP000199433">
    <property type="component" value="Unassembled WGS sequence"/>
</dbReference>
<keyword evidence="2" id="KW-0808">Transferase</keyword>
<dbReference type="Pfam" id="PF08759">
    <property type="entry name" value="GT-D"/>
    <property type="match status" value="1"/>
</dbReference>
<dbReference type="OrthoDB" id="796510at2"/>
<organism evidence="2 3">
    <name type="scientific">Alkalibacterium thalassium</name>
    <dbReference type="NCBI Taxonomy" id="426701"/>
    <lineage>
        <taxon>Bacteria</taxon>
        <taxon>Bacillati</taxon>
        <taxon>Bacillota</taxon>
        <taxon>Bacilli</taxon>
        <taxon>Lactobacillales</taxon>
        <taxon>Carnobacteriaceae</taxon>
        <taxon>Alkalibacterium</taxon>
    </lineage>
</organism>
<protein>
    <submittedName>
        <fullName evidence="2">Glycosyltransferase, SP_1767 family</fullName>
    </submittedName>
</protein>
<dbReference type="STRING" id="426701.SAMN04488098_102818"/>
<dbReference type="EMBL" id="FNFK01000028">
    <property type="protein sequence ID" value="SDK40463.1"/>
    <property type="molecule type" value="Genomic_DNA"/>
</dbReference>